<dbReference type="EMBL" id="BSDI01000023">
    <property type="protein sequence ID" value="GLH99426.1"/>
    <property type="molecule type" value="Genomic_DNA"/>
</dbReference>
<dbReference type="CDD" id="cd14488">
    <property type="entry name" value="CBM6-CBM35-CBM36_like_2"/>
    <property type="match status" value="1"/>
</dbReference>
<protein>
    <recommendedName>
        <fullName evidence="5">DUF1906 domain-containing protein</fullName>
    </recommendedName>
</protein>
<feature type="domain" description="Golvesin/Xly CBD-like" evidence="2">
    <location>
        <begin position="428"/>
        <end position="559"/>
    </location>
</feature>
<dbReference type="InterPro" id="IPR033803">
    <property type="entry name" value="CBD-like_Golvesin-Xly"/>
</dbReference>
<dbReference type="Pfam" id="PF08924">
    <property type="entry name" value="Rv2525c_GlyHyd-like"/>
    <property type="match status" value="1"/>
</dbReference>
<dbReference type="RefSeq" id="WP_407676845.1">
    <property type="nucleotide sequence ID" value="NZ_BSDI01000023.1"/>
</dbReference>
<dbReference type="Gene3D" id="3.20.20.80">
    <property type="entry name" value="Glycosidases"/>
    <property type="match status" value="1"/>
</dbReference>
<evidence type="ECO:0000313" key="4">
    <source>
        <dbReference type="Proteomes" id="UP001144280"/>
    </source>
</evidence>
<comment type="caution">
    <text evidence="3">The sequence shown here is derived from an EMBL/GenBank/DDBJ whole genome shotgun (WGS) entry which is preliminary data.</text>
</comment>
<gene>
    <name evidence="3" type="ORF">Pa4123_47020</name>
</gene>
<evidence type="ECO:0008006" key="5">
    <source>
        <dbReference type="Google" id="ProtNLM"/>
    </source>
</evidence>
<evidence type="ECO:0000313" key="3">
    <source>
        <dbReference type="EMBL" id="GLH99426.1"/>
    </source>
</evidence>
<organism evidence="3 4">
    <name type="scientific">Phytohabitans aurantiacus</name>
    <dbReference type="NCBI Taxonomy" id="3016789"/>
    <lineage>
        <taxon>Bacteria</taxon>
        <taxon>Bacillati</taxon>
        <taxon>Actinomycetota</taxon>
        <taxon>Actinomycetes</taxon>
        <taxon>Micromonosporales</taxon>
        <taxon>Micromonosporaceae</taxon>
    </lineage>
</organism>
<dbReference type="SUPFAM" id="SSF51445">
    <property type="entry name" value="(Trans)glycosidases"/>
    <property type="match status" value="1"/>
</dbReference>
<dbReference type="InterPro" id="IPR017853">
    <property type="entry name" value="GH"/>
</dbReference>
<proteinExistence type="predicted"/>
<keyword evidence="4" id="KW-1185">Reference proteome</keyword>
<dbReference type="InterPro" id="IPR015020">
    <property type="entry name" value="Rv2525c-like_Glyco_Hydro-like"/>
</dbReference>
<feature type="domain" description="Rv2525c-like glycoside hydrolase-like" evidence="1">
    <location>
        <begin position="208"/>
        <end position="414"/>
    </location>
</feature>
<evidence type="ECO:0000259" key="1">
    <source>
        <dbReference type="Pfam" id="PF08924"/>
    </source>
</evidence>
<dbReference type="Pfam" id="PF25275">
    <property type="entry name" value="Golvesin_C"/>
    <property type="match status" value="1"/>
</dbReference>
<sequence>MKRIVVSVACLATATAGFGAAITGPPADAASHAHTVSYHGYRVTVPNSWRTVDLAADPEACVRFDIPTVYLGHPSDQATCPANHSGRTIGLVIEPLDGGSADRVTAQTAIASRGAATVRQPASHDGSIHVAVPSASLLVTAAHTPDTEAEARRILASATLDRDAKELSDTGLLSRRTATVLAAAGPQPGTYLGKGFDTCAAPSQANMNAWRTSSPYRAVGIYISGASRSCAQPNLTATWVTNQTNNGWRLIPIELGMQAPCGTRTPKMSSDATTARSQGATAASNAVNAAQALGIGAGSAIYNDIEHYPTTASCKAAVLSYLSGWTQRLHALGYLSGMYSSGSSGIADVCGAYNDTRYLRLDHLWFAWWNGVADTDAGTYCPDAYYANRQRLHQYSGDVTETWGGVRMSIDRNYLDVSAGDGNPAFSVTVDNATAGQFTASANWGTSSYSAQRSGPDYRFADPVAASDTAWYRATLPATASYEVSVWYPADAGYNDSTPYIVVTPDGNQTVRVNQRQGGGQWVSLGVFTLAGGDGDKVGVSRWTTGTGYVIADAIRITRT</sequence>
<dbReference type="Proteomes" id="UP001144280">
    <property type="component" value="Unassembled WGS sequence"/>
</dbReference>
<accession>A0ABQ5R0P3</accession>
<reference evidence="3" key="1">
    <citation type="submission" date="2022-12" db="EMBL/GenBank/DDBJ databases">
        <title>New Phytohabitans aurantiacus sp. RD004123 nov., an actinomycete isolated from soil.</title>
        <authorList>
            <person name="Triningsih D.W."/>
            <person name="Harunari E."/>
            <person name="Igarashi Y."/>
        </authorList>
    </citation>
    <scope>NUCLEOTIDE SEQUENCE</scope>
    <source>
        <strain evidence="3">RD004123</strain>
    </source>
</reference>
<evidence type="ECO:0000259" key="2">
    <source>
        <dbReference type="Pfam" id="PF25275"/>
    </source>
</evidence>
<name>A0ABQ5R0P3_9ACTN</name>